<name>A0ABW1ATD1_9RHOO</name>
<comment type="caution">
    <text evidence="19">The sequence shown here is derived from an EMBL/GenBank/DDBJ whole genome shotgun (WGS) entry which is preliminary data.</text>
</comment>
<keyword evidence="5" id="KW-0410">Iron transport</keyword>
<dbReference type="RefSeq" id="WP_198363162.1">
    <property type="nucleotide sequence ID" value="NZ_JBHSOG010000049.1"/>
</dbReference>
<dbReference type="InterPro" id="IPR037066">
    <property type="entry name" value="Plug_dom_sf"/>
</dbReference>
<dbReference type="InterPro" id="IPR036942">
    <property type="entry name" value="Beta-barrel_TonB_sf"/>
</dbReference>
<dbReference type="Gene3D" id="2.40.170.20">
    <property type="entry name" value="TonB-dependent receptor, beta-barrel domain"/>
    <property type="match status" value="1"/>
</dbReference>
<dbReference type="CDD" id="cd01347">
    <property type="entry name" value="ligand_gated_channel"/>
    <property type="match status" value="1"/>
</dbReference>
<comment type="similarity">
    <text evidence="2 14 16">Belongs to the TonB-dependent receptor family.</text>
</comment>
<dbReference type="InterPro" id="IPR000531">
    <property type="entry name" value="Beta-barrel_TonB"/>
</dbReference>
<gene>
    <name evidence="19" type="ORF">ACFPTN_12560</name>
</gene>
<keyword evidence="9" id="KW-0406">Ion transport</keyword>
<organism evidence="19 20">
    <name type="scientific">Thauera sinica</name>
    <dbReference type="NCBI Taxonomy" id="2665146"/>
    <lineage>
        <taxon>Bacteria</taxon>
        <taxon>Pseudomonadati</taxon>
        <taxon>Pseudomonadota</taxon>
        <taxon>Betaproteobacteria</taxon>
        <taxon>Rhodocyclales</taxon>
        <taxon>Zoogloeaceae</taxon>
        <taxon>Thauera</taxon>
    </lineage>
</organism>
<evidence type="ECO:0000259" key="18">
    <source>
        <dbReference type="Pfam" id="PF07715"/>
    </source>
</evidence>
<dbReference type="InterPro" id="IPR012910">
    <property type="entry name" value="Plug_dom"/>
</dbReference>
<dbReference type="SUPFAM" id="SSF56935">
    <property type="entry name" value="Porins"/>
    <property type="match status" value="1"/>
</dbReference>
<evidence type="ECO:0000256" key="2">
    <source>
        <dbReference type="ARBA" id="ARBA00009810"/>
    </source>
</evidence>
<evidence type="ECO:0000256" key="12">
    <source>
        <dbReference type="ARBA" id="ARBA00023170"/>
    </source>
</evidence>
<evidence type="ECO:0000256" key="14">
    <source>
        <dbReference type="PROSITE-ProRule" id="PRU01360"/>
    </source>
</evidence>
<dbReference type="PANTHER" id="PTHR32552">
    <property type="entry name" value="FERRICHROME IRON RECEPTOR-RELATED"/>
    <property type="match status" value="1"/>
</dbReference>
<feature type="domain" description="TonB-dependent receptor plug" evidence="18">
    <location>
        <begin position="40"/>
        <end position="135"/>
    </location>
</feature>
<keyword evidence="20" id="KW-1185">Reference proteome</keyword>
<feature type="domain" description="TonB-dependent receptor-like beta-barrel" evidence="17">
    <location>
        <begin position="209"/>
        <end position="658"/>
    </location>
</feature>
<evidence type="ECO:0000256" key="16">
    <source>
        <dbReference type="RuleBase" id="RU003357"/>
    </source>
</evidence>
<evidence type="ECO:0000256" key="15">
    <source>
        <dbReference type="PROSITE-ProRule" id="PRU10144"/>
    </source>
</evidence>
<dbReference type="PROSITE" id="PS52016">
    <property type="entry name" value="TONB_DEPENDENT_REC_3"/>
    <property type="match status" value="1"/>
</dbReference>
<dbReference type="InterPro" id="IPR010105">
    <property type="entry name" value="TonB_sidphr_rcpt"/>
</dbReference>
<evidence type="ECO:0000256" key="9">
    <source>
        <dbReference type="ARBA" id="ARBA00023065"/>
    </source>
</evidence>
<keyword evidence="13 14" id="KW-0998">Cell outer membrane</keyword>
<evidence type="ECO:0000313" key="20">
    <source>
        <dbReference type="Proteomes" id="UP001595974"/>
    </source>
</evidence>
<dbReference type="Pfam" id="PF07715">
    <property type="entry name" value="Plug"/>
    <property type="match status" value="1"/>
</dbReference>
<dbReference type="InterPro" id="IPR010917">
    <property type="entry name" value="TonB_rcpt_CS"/>
</dbReference>
<evidence type="ECO:0000256" key="5">
    <source>
        <dbReference type="ARBA" id="ARBA00022496"/>
    </source>
</evidence>
<dbReference type="Pfam" id="PF00593">
    <property type="entry name" value="TonB_dep_Rec_b-barrel"/>
    <property type="match status" value="1"/>
</dbReference>
<dbReference type="Gene3D" id="2.170.130.10">
    <property type="entry name" value="TonB-dependent receptor, plug domain"/>
    <property type="match status" value="1"/>
</dbReference>
<keyword evidence="4 14" id="KW-1134">Transmembrane beta strand</keyword>
<dbReference type="InterPro" id="IPR039426">
    <property type="entry name" value="TonB-dep_rcpt-like"/>
</dbReference>
<evidence type="ECO:0000256" key="10">
    <source>
        <dbReference type="ARBA" id="ARBA00023077"/>
    </source>
</evidence>
<keyword evidence="7" id="KW-0732">Signal</keyword>
<evidence type="ECO:0000256" key="8">
    <source>
        <dbReference type="ARBA" id="ARBA00023004"/>
    </source>
</evidence>
<protein>
    <submittedName>
        <fullName evidence="19">TonB-dependent receptor</fullName>
    </submittedName>
</protein>
<evidence type="ECO:0000256" key="13">
    <source>
        <dbReference type="ARBA" id="ARBA00023237"/>
    </source>
</evidence>
<evidence type="ECO:0000259" key="17">
    <source>
        <dbReference type="Pfam" id="PF00593"/>
    </source>
</evidence>
<accession>A0ABW1ATD1</accession>
<evidence type="ECO:0000256" key="1">
    <source>
        <dbReference type="ARBA" id="ARBA00004571"/>
    </source>
</evidence>
<keyword evidence="3 14" id="KW-0813">Transport</keyword>
<keyword evidence="12 19" id="KW-0675">Receptor</keyword>
<keyword evidence="10 16" id="KW-0798">TonB box</keyword>
<proteinExistence type="inferred from homology"/>
<evidence type="ECO:0000256" key="7">
    <source>
        <dbReference type="ARBA" id="ARBA00022729"/>
    </source>
</evidence>
<dbReference type="EMBL" id="JBHSOG010000049">
    <property type="protein sequence ID" value="MFC5770206.1"/>
    <property type="molecule type" value="Genomic_DNA"/>
</dbReference>
<sequence length="689" mass="75212">MHAQSVEPVLPAVVVTAGDQRDTGYNARATSTATRTDTPLRDTPQSISVVTAAEMRDRSVQNIAEAVRYVPGVSFAQGEGNRETPIIRGISSTGDFFIDGIRDDVQYYRDLYNIEAVEVFRGPNAMIFGRGATGGLINRIGKQANWQPLYGASLTLGSHDNRRVTADINQPINDVAAVRITGMYENSDSYRDGVTLERSGINPTLSWRPSSKTLVTAGYEHFKDDRIADRGISSYRGAPVGTDRSTFFGNAKGSPTGTELDAVSASIEHQFDNGLVLRNRTRWSTQDKFYQNVFPGAVNAAGTRVAISAYNNATSRDSLFNQTDVIADFQTGPVRHKLLVGMELGKQDTTNFRKTGYFPGNVTSVNVPLSDPTTNLPVTYRQSASDADNSSKSTVSALYVQDQLELTPQFFVIGGLRYDRFEVDFRNNRNGQTINADDHLMSPRVGVIYKPVPAASIYANYSIAYQPRAGDQLSSLSVTNATLKPEKFKNYEVGVKWDMASNLTGSLALYQLDRTNVIVLDPTDPTNTRTMLADGQRSKGIEIGLAGNLTSAWSVSGGYSYVDAKMLADTSATIRDGAELGQVPSHTFTLWNRYDFSPMWGAGVGVIHRTKMLASTEQVATASNAYPNVTLPGYTRVDAAVFLTLSKSLSAQLNVENLFDKKYYINANSNTNITPGAPRTFRVSLNAAF</sequence>
<keyword evidence="6 14" id="KW-0812">Transmembrane</keyword>
<evidence type="ECO:0000256" key="3">
    <source>
        <dbReference type="ARBA" id="ARBA00022448"/>
    </source>
</evidence>
<comment type="subcellular location">
    <subcellularLocation>
        <location evidence="1 14">Cell outer membrane</location>
        <topology evidence="1 14">Multi-pass membrane protein</topology>
    </subcellularLocation>
</comment>
<keyword evidence="11 14" id="KW-0472">Membrane</keyword>
<keyword evidence="8" id="KW-0408">Iron</keyword>
<dbReference type="PROSITE" id="PS01156">
    <property type="entry name" value="TONB_DEPENDENT_REC_2"/>
    <property type="match status" value="1"/>
</dbReference>
<evidence type="ECO:0000256" key="6">
    <source>
        <dbReference type="ARBA" id="ARBA00022692"/>
    </source>
</evidence>
<reference evidence="20" key="1">
    <citation type="journal article" date="2019" name="Int. J. Syst. Evol. Microbiol.">
        <title>The Global Catalogue of Microorganisms (GCM) 10K type strain sequencing project: providing services to taxonomists for standard genome sequencing and annotation.</title>
        <authorList>
            <consortium name="The Broad Institute Genomics Platform"/>
            <consortium name="The Broad Institute Genome Sequencing Center for Infectious Disease"/>
            <person name="Wu L."/>
            <person name="Ma J."/>
        </authorList>
    </citation>
    <scope>NUCLEOTIDE SEQUENCE [LARGE SCALE GENOMIC DNA]</scope>
    <source>
        <strain evidence="20">SHR3</strain>
    </source>
</reference>
<dbReference type="Proteomes" id="UP001595974">
    <property type="component" value="Unassembled WGS sequence"/>
</dbReference>
<evidence type="ECO:0000256" key="4">
    <source>
        <dbReference type="ARBA" id="ARBA00022452"/>
    </source>
</evidence>
<dbReference type="PANTHER" id="PTHR32552:SF68">
    <property type="entry name" value="FERRICHROME OUTER MEMBRANE TRANSPORTER_PHAGE RECEPTOR"/>
    <property type="match status" value="1"/>
</dbReference>
<dbReference type="NCBIfam" id="TIGR01783">
    <property type="entry name" value="TonB-siderophor"/>
    <property type="match status" value="1"/>
</dbReference>
<feature type="short sequence motif" description="TonB C-terminal box" evidence="15">
    <location>
        <begin position="672"/>
        <end position="689"/>
    </location>
</feature>
<evidence type="ECO:0000256" key="11">
    <source>
        <dbReference type="ARBA" id="ARBA00023136"/>
    </source>
</evidence>
<evidence type="ECO:0000313" key="19">
    <source>
        <dbReference type="EMBL" id="MFC5770206.1"/>
    </source>
</evidence>